<proteinExistence type="predicted"/>
<evidence type="ECO:0000313" key="3">
    <source>
        <dbReference type="Proteomes" id="UP001054889"/>
    </source>
</evidence>
<keyword evidence="3" id="KW-1185">Reference proteome</keyword>
<protein>
    <submittedName>
        <fullName evidence="2">Uncharacterized protein</fullName>
    </submittedName>
</protein>
<accession>A0AAV5EEN8</accession>
<evidence type="ECO:0000313" key="2">
    <source>
        <dbReference type="EMBL" id="GJN21183.1"/>
    </source>
</evidence>
<feature type="compositionally biased region" description="Basic and acidic residues" evidence="1">
    <location>
        <begin position="1"/>
        <end position="18"/>
    </location>
</feature>
<gene>
    <name evidence="2" type="primary">gb08639</name>
    <name evidence="2" type="ORF">PR202_gb08639</name>
</gene>
<organism evidence="2 3">
    <name type="scientific">Eleusine coracana subsp. coracana</name>
    <dbReference type="NCBI Taxonomy" id="191504"/>
    <lineage>
        <taxon>Eukaryota</taxon>
        <taxon>Viridiplantae</taxon>
        <taxon>Streptophyta</taxon>
        <taxon>Embryophyta</taxon>
        <taxon>Tracheophyta</taxon>
        <taxon>Spermatophyta</taxon>
        <taxon>Magnoliopsida</taxon>
        <taxon>Liliopsida</taxon>
        <taxon>Poales</taxon>
        <taxon>Poaceae</taxon>
        <taxon>PACMAD clade</taxon>
        <taxon>Chloridoideae</taxon>
        <taxon>Cynodonteae</taxon>
        <taxon>Eleusininae</taxon>
        <taxon>Eleusine</taxon>
    </lineage>
</organism>
<dbReference type="EMBL" id="BQKI01000075">
    <property type="protein sequence ID" value="GJN21183.1"/>
    <property type="molecule type" value="Genomic_DNA"/>
</dbReference>
<reference evidence="2" key="1">
    <citation type="journal article" date="2018" name="DNA Res.">
        <title>Multiple hybrid de novo genome assembly of finger millet, an orphan allotetraploid crop.</title>
        <authorList>
            <person name="Hatakeyama M."/>
            <person name="Aluri S."/>
            <person name="Balachadran M.T."/>
            <person name="Sivarajan S.R."/>
            <person name="Patrignani A."/>
            <person name="Gruter S."/>
            <person name="Poveda L."/>
            <person name="Shimizu-Inatsugi R."/>
            <person name="Baeten J."/>
            <person name="Francoijs K.J."/>
            <person name="Nataraja K.N."/>
            <person name="Reddy Y.A.N."/>
            <person name="Phadnis S."/>
            <person name="Ravikumar R.L."/>
            <person name="Schlapbach R."/>
            <person name="Sreeman S.M."/>
            <person name="Shimizu K.K."/>
        </authorList>
    </citation>
    <scope>NUCLEOTIDE SEQUENCE</scope>
</reference>
<evidence type="ECO:0000256" key="1">
    <source>
        <dbReference type="SAM" id="MobiDB-lite"/>
    </source>
</evidence>
<feature type="region of interest" description="Disordered" evidence="1">
    <location>
        <begin position="1"/>
        <end position="72"/>
    </location>
</feature>
<comment type="caution">
    <text evidence="2">The sequence shown here is derived from an EMBL/GenBank/DDBJ whole genome shotgun (WGS) entry which is preliminary data.</text>
</comment>
<dbReference type="Proteomes" id="UP001054889">
    <property type="component" value="Unassembled WGS sequence"/>
</dbReference>
<sequence length="84" mass="9611">MEVFIHEEYVNKRREQRQQQRHRRQMKTLQIETAKRKPQQGAASGQGSPRDQPAGGGAWSSPVGSPTAEAASFRDHLFDYLKPY</sequence>
<dbReference type="AlphaFoldDB" id="A0AAV5EEN8"/>
<name>A0AAV5EEN8_ELECO</name>
<reference evidence="2" key="2">
    <citation type="submission" date="2021-12" db="EMBL/GenBank/DDBJ databases">
        <title>Resequencing data analysis of finger millet.</title>
        <authorList>
            <person name="Hatakeyama M."/>
            <person name="Aluri S."/>
            <person name="Balachadran M.T."/>
            <person name="Sivarajan S.R."/>
            <person name="Poveda L."/>
            <person name="Shimizu-Inatsugi R."/>
            <person name="Schlapbach R."/>
            <person name="Sreeman S.M."/>
            <person name="Shimizu K.K."/>
        </authorList>
    </citation>
    <scope>NUCLEOTIDE SEQUENCE</scope>
</reference>